<sequence>MNIEDPPQESVSTISPDDAGSNGQTRASTNPPPSNKPGGTQQTAGGTGEPEAPEQTGTETGPRGPTIEELVNDLYQERVARIASDNQVARVTAEVKRLNDQLGDLSREHKAYRDVIQELRAQVQAFGVQRRAEESRVQREESRPGDRRSRERGRRRQSPEAARGQGEHRETNDVDNLPRHFSREVLSTNLLLEAARNRQRLAAERAEADRRASEVARSATQEIYNQHVIDQVTGYLRNKDSLNIRIVFGNPDRVDISQEESAQRQVQRNSFVTIMEECGRESLRSNQLLDIECAFRVFLDLTGPGVNMTAPANLLTVENITRRYSAYVKEYRAENDGVHVNYRRDGFIKETKDKFKKWGEAHWQYTKDFEGKYPPRPTVRDLRDIFRDDYVLNPRQMARNWADFRRDNGYSVTAPDSDVQAYVASQVRLLGFVKLLDHVRLRRDQSGNDRLG</sequence>
<evidence type="ECO:0000313" key="4">
    <source>
        <dbReference type="Proteomes" id="UP000178771"/>
    </source>
</evidence>
<feature type="compositionally biased region" description="Basic and acidic residues" evidence="2">
    <location>
        <begin position="165"/>
        <end position="180"/>
    </location>
</feature>
<protein>
    <submittedName>
        <fullName evidence="3">Uncharacterized protein</fullName>
    </submittedName>
</protein>
<accession>A0A1F4V2R7</accession>
<evidence type="ECO:0000313" key="3">
    <source>
        <dbReference type="EMBL" id="OGC51471.1"/>
    </source>
</evidence>
<keyword evidence="1" id="KW-0175">Coiled coil</keyword>
<reference evidence="3 4" key="1">
    <citation type="journal article" date="2016" name="Nat. Commun.">
        <title>Thousands of microbial genomes shed light on interconnected biogeochemical processes in an aquifer system.</title>
        <authorList>
            <person name="Anantharaman K."/>
            <person name="Brown C.T."/>
            <person name="Hug L.A."/>
            <person name="Sharon I."/>
            <person name="Castelle C.J."/>
            <person name="Probst A.J."/>
            <person name="Thomas B.C."/>
            <person name="Singh A."/>
            <person name="Wilkins M.J."/>
            <person name="Karaoz U."/>
            <person name="Brodie E.L."/>
            <person name="Williams K.H."/>
            <person name="Hubbard S.S."/>
            <person name="Banfield J.F."/>
        </authorList>
    </citation>
    <scope>NUCLEOTIDE SEQUENCE [LARGE SCALE GENOMIC DNA]</scope>
</reference>
<dbReference type="AlphaFoldDB" id="A0A1F4V2R7"/>
<feature type="compositionally biased region" description="Basic and acidic residues" evidence="2">
    <location>
        <begin position="130"/>
        <end position="149"/>
    </location>
</feature>
<evidence type="ECO:0000256" key="1">
    <source>
        <dbReference type="SAM" id="Coils"/>
    </source>
</evidence>
<feature type="region of interest" description="Disordered" evidence="2">
    <location>
        <begin position="127"/>
        <end position="180"/>
    </location>
</feature>
<proteinExistence type="predicted"/>
<name>A0A1F4V2R7_UNCKA</name>
<evidence type="ECO:0000256" key="2">
    <source>
        <dbReference type="SAM" id="MobiDB-lite"/>
    </source>
</evidence>
<dbReference type="STRING" id="1802624.A2982_02810"/>
<feature type="coiled-coil region" evidence="1">
    <location>
        <begin position="88"/>
        <end position="122"/>
    </location>
</feature>
<organism evidence="3 4">
    <name type="scientific">candidate division WWE3 bacterium RIFCSPLOWO2_01_FULL_39_13</name>
    <dbReference type="NCBI Taxonomy" id="1802624"/>
    <lineage>
        <taxon>Bacteria</taxon>
        <taxon>Katanobacteria</taxon>
    </lineage>
</organism>
<feature type="region of interest" description="Disordered" evidence="2">
    <location>
        <begin position="1"/>
        <end position="66"/>
    </location>
</feature>
<gene>
    <name evidence="3" type="ORF">A2982_02810</name>
</gene>
<dbReference type="Proteomes" id="UP000178771">
    <property type="component" value="Unassembled WGS sequence"/>
</dbReference>
<comment type="caution">
    <text evidence="3">The sequence shown here is derived from an EMBL/GenBank/DDBJ whole genome shotgun (WGS) entry which is preliminary data.</text>
</comment>
<feature type="compositionally biased region" description="Polar residues" evidence="2">
    <location>
        <begin position="9"/>
        <end position="29"/>
    </location>
</feature>
<dbReference type="EMBL" id="MEVH01000022">
    <property type="protein sequence ID" value="OGC51471.1"/>
    <property type="molecule type" value="Genomic_DNA"/>
</dbReference>